<evidence type="ECO:0000256" key="2">
    <source>
        <dbReference type="ARBA" id="ARBA00007400"/>
    </source>
</evidence>
<feature type="transmembrane region" description="Helical" evidence="7">
    <location>
        <begin position="208"/>
        <end position="225"/>
    </location>
</feature>
<proteinExistence type="inferred from homology"/>
<keyword evidence="3" id="KW-1003">Cell membrane</keyword>
<keyword evidence="9" id="KW-0012">Acyltransferase</keyword>
<protein>
    <submittedName>
        <fullName evidence="9">Acyltransferase</fullName>
    </submittedName>
</protein>
<comment type="similarity">
    <text evidence="2">Belongs to the acyltransferase 3 family.</text>
</comment>
<keyword evidence="4 7" id="KW-0812">Transmembrane</keyword>
<evidence type="ECO:0000256" key="4">
    <source>
        <dbReference type="ARBA" id="ARBA00022692"/>
    </source>
</evidence>
<feature type="transmembrane region" description="Helical" evidence="7">
    <location>
        <begin position="129"/>
        <end position="152"/>
    </location>
</feature>
<feature type="transmembrane region" description="Helical" evidence="7">
    <location>
        <begin position="164"/>
        <end position="184"/>
    </location>
</feature>
<evidence type="ECO:0000256" key="6">
    <source>
        <dbReference type="ARBA" id="ARBA00023136"/>
    </source>
</evidence>
<dbReference type="InterPro" id="IPR002656">
    <property type="entry name" value="Acyl_transf_3_dom"/>
</dbReference>
<feature type="domain" description="Acyltransferase 3" evidence="8">
    <location>
        <begin position="8"/>
        <end position="363"/>
    </location>
</feature>
<name>A0ABT4QKB5_9BACL</name>
<organism evidence="9 10">
    <name type="scientific">Paenibacillus gyeongsangnamensis</name>
    <dbReference type="NCBI Taxonomy" id="3388067"/>
    <lineage>
        <taxon>Bacteria</taxon>
        <taxon>Bacillati</taxon>
        <taxon>Bacillota</taxon>
        <taxon>Bacilli</taxon>
        <taxon>Bacillales</taxon>
        <taxon>Paenibacillaceae</taxon>
        <taxon>Paenibacillus</taxon>
    </lineage>
</organism>
<comment type="subcellular location">
    <subcellularLocation>
        <location evidence="1">Cell membrane</location>
        <topology evidence="1">Multi-pass membrane protein</topology>
    </subcellularLocation>
</comment>
<evidence type="ECO:0000256" key="1">
    <source>
        <dbReference type="ARBA" id="ARBA00004651"/>
    </source>
</evidence>
<evidence type="ECO:0000256" key="7">
    <source>
        <dbReference type="SAM" id="Phobius"/>
    </source>
</evidence>
<dbReference type="PANTHER" id="PTHR40074">
    <property type="entry name" value="O-ACETYLTRANSFERASE WECH"/>
    <property type="match status" value="1"/>
</dbReference>
<feature type="transmembrane region" description="Helical" evidence="7">
    <location>
        <begin position="89"/>
        <end position="109"/>
    </location>
</feature>
<evidence type="ECO:0000313" key="9">
    <source>
        <dbReference type="EMBL" id="MCZ8517150.1"/>
    </source>
</evidence>
<evidence type="ECO:0000256" key="3">
    <source>
        <dbReference type="ARBA" id="ARBA00022475"/>
    </source>
</evidence>
<dbReference type="RefSeq" id="WP_269885682.1">
    <property type="nucleotide sequence ID" value="NZ_JAQAGZ010000032.1"/>
</dbReference>
<keyword evidence="5 7" id="KW-1133">Transmembrane helix</keyword>
<keyword evidence="9" id="KW-0808">Transferase</keyword>
<dbReference type="EMBL" id="JAQAGZ010000032">
    <property type="protein sequence ID" value="MCZ8517150.1"/>
    <property type="molecule type" value="Genomic_DNA"/>
</dbReference>
<feature type="transmembrane region" description="Helical" evidence="7">
    <location>
        <begin position="275"/>
        <end position="295"/>
    </location>
</feature>
<dbReference type="PANTHER" id="PTHR40074:SF2">
    <property type="entry name" value="O-ACETYLTRANSFERASE WECH"/>
    <property type="match status" value="1"/>
</dbReference>
<dbReference type="GO" id="GO:0016746">
    <property type="term" value="F:acyltransferase activity"/>
    <property type="evidence" value="ECO:0007669"/>
    <property type="project" value="UniProtKB-KW"/>
</dbReference>
<keyword evidence="10" id="KW-1185">Reference proteome</keyword>
<keyword evidence="6 7" id="KW-0472">Membrane</keyword>
<feature type="transmembrane region" description="Helical" evidence="7">
    <location>
        <begin position="343"/>
        <end position="363"/>
    </location>
</feature>
<reference evidence="9 10" key="1">
    <citation type="submission" date="2022-12" db="EMBL/GenBank/DDBJ databases">
        <title>Draft genome sequence of Paenibacillus sp. dW9.</title>
        <authorList>
            <person name="Choi E.-W."/>
            <person name="Kim D.-U."/>
        </authorList>
    </citation>
    <scope>NUCLEOTIDE SEQUENCE [LARGE SCALE GENOMIC DNA]</scope>
    <source>
        <strain evidence="10">dW9</strain>
    </source>
</reference>
<feature type="transmembrane region" description="Helical" evidence="7">
    <location>
        <begin position="237"/>
        <end position="255"/>
    </location>
</feature>
<dbReference type="Proteomes" id="UP001527882">
    <property type="component" value="Unassembled WGS sequence"/>
</dbReference>
<feature type="transmembrane region" description="Helical" evidence="7">
    <location>
        <begin position="12"/>
        <end position="32"/>
    </location>
</feature>
<dbReference type="Pfam" id="PF01757">
    <property type="entry name" value="Acyl_transf_3"/>
    <property type="match status" value="1"/>
</dbReference>
<feature type="transmembrane region" description="Helical" evidence="7">
    <location>
        <begin position="307"/>
        <end position="331"/>
    </location>
</feature>
<evidence type="ECO:0000259" key="8">
    <source>
        <dbReference type="Pfam" id="PF01757"/>
    </source>
</evidence>
<gene>
    <name evidence="9" type="ORF">O9H85_33325</name>
</gene>
<evidence type="ECO:0000313" key="10">
    <source>
        <dbReference type="Proteomes" id="UP001527882"/>
    </source>
</evidence>
<feature type="transmembrane region" description="Helical" evidence="7">
    <location>
        <begin position="44"/>
        <end position="68"/>
    </location>
</feature>
<comment type="caution">
    <text evidence="9">The sequence shown here is derived from an EMBL/GenBank/DDBJ whole genome shotgun (WGS) entry which is preliminary data.</text>
</comment>
<evidence type="ECO:0000256" key="5">
    <source>
        <dbReference type="ARBA" id="ARBA00022989"/>
    </source>
</evidence>
<sequence length="390" mass="43850">MGKPARITELEYLRAFAFLAVVLQHAIGHYAYIPGTPLADGVLLGILLLLAKFAVPAFIFITGLLLFYRYRESGIPYFTFLRKRGKDILLPYLPWALLYASIDGDGWDWPWSGGWYALGLKLLTGKASYHLWYVVMIFQCYLLFPLFHRAVLRLDRMLTDRLRLALVFGLGVIYVWLTGQISAIQDWTASLGIPAVSAFFGEYGDRNVLYFYYYLVMGAFAGLHLDRFRGLLRHYRNGVLGLFGAMLLWMLYRIVNHFELAPLSIQYNDTFLLQPRMALMLIVSMPAMYLAALTLDEGASAFWKKMLTLTGAYSYVAYLAHALLLTPAIVISDKLLPALSPTLRTVTAFALCSLLSVALACVIRSASAALLRRISAGRQEAVRKPRTPSA</sequence>
<accession>A0ABT4QKB5</accession>